<proteinExistence type="predicted"/>
<dbReference type="InterPro" id="IPR011990">
    <property type="entry name" value="TPR-like_helical_dom_sf"/>
</dbReference>
<keyword evidence="2" id="KW-1185">Reference proteome</keyword>
<dbReference type="Gene3D" id="1.25.40.10">
    <property type="entry name" value="Tetratricopeptide repeat domain"/>
    <property type="match status" value="1"/>
</dbReference>
<protein>
    <recommendedName>
        <fullName evidence="3">DUF560 domain-containing protein</fullName>
    </recommendedName>
</protein>
<dbReference type="SUPFAM" id="SSF48452">
    <property type="entry name" value="TPR-like"/>
    <property type="match status" value="1"/>
</dbReference>
<dbReference type="AlphaFoldDB" id="A0A7W6DRN2"/>
<reference evidence="1 2" key="1">
    <citation type="submission" date="2020-08" db="EMBL/GenBank/DDBJ databases">
        <title>Genomic Encyclopedia of Type Strains, Phase IV (KMG-IV): sequencing the most valuable type-strain genomes for metagenomic binning, comparative biology and taxonomic classification.</title>
        <authorList>
            <person name="Goeker M."/>
        </authorList>
    </citation>
    <scope>NUCLEOTIDE SEQUENCE [LARGE SCALE GENOMIC DNA]</scope>
    <source>
        <strain evidence="1 2">DSM 102235</strain>
    </source>
</reference>
<organism evidence="1 2">
    <name type="scientific">Sagittula marina</name>
    <dbReference type="NCBI Taxonomy" id="943940"/>
    <lineage>
        <taxon>Bacteria</taxon>
        <taxon>Pseudomonadati</taxon>
        <taxon>Pseudomonadota</taxon>
        <taxon>Alphaproteobacteria</taxon>
        <taxon>Rhodobacterales</taxon>
        <taxon>Roseobacteraceae</taxon>
        <taxon>Sagittula</taxon>
    </lineage>
</organism>
<dbReference type="Proteomes" id="UP000541426">
    <property type="component" value="Unassembled WGS sequence"/>
</dbReference>
<evidence type="ECO:0008006" key="3">
    <source>
        <dbReference type="Google" id="ProtNLM"/>
    </source>
</evidence>
<comment type="caution">
    <text evidence="1">The sequence shown here is derived from an EMBL/GenBank/DDBJ whole genome shotgun (WGS) entry which is preliminary data.</text>
</comment>
<gene>
    <name evidence="1" type="ORF">GGQ68_004290</name>
</gene>
<dbReference type="EMBL" id="JACIEJ010000014">
    <property type="protein sequence ID" value="MBB3987936.1"/>
    <property type="molecule type" value="Genomic_DNA"/>
</dbReference>
<sequence length="426" mass="47222">MSLDEARAVATRALMARRPDVALVLVNGVLLGEPEDPVALTLRARALRDLGRLDEATEAGALAWQAAETPTDRFYAAMVRAQTGARAGRKGMAQLWLRRASAIAPDEEARAVAIRDFRVVRRQTPWRLSLDLSVAPSDNLNDAPRTNEFTFGGLTFINPTAVPLSGIRYGVDADYLYRFALDGNARLNLRAGGGLSRVRFSEDARDEVPGLDNEDFRQEHMDVGIGLERRGEEGRWLGSVDLLFRRDWVGGDVLSDTRQVSLSYGRSFGSHLILTGHGAISDNHRHDAGVRDATTRSGGVLTQWKGAQGTVSLDLSRADISSDSRSLARQVDRVQLGYSHATPIKGTQPRVALSWQSEDFDFGPSTFWLDPREDDVWRLSVDVLLPKLERYGFAPEIGVSFEDRRSNYSLYESRSTDLRFGLKSVF</sequence>
<evidence type="ECO:0000313" key="2">
    <source>
        <dbReference type="Proteomes" id="UP000541426"/>
    </source>
</evidence>
<name>A0A7W6DRN2_9RHOB</name>
<accession>A0A7W6DRN2</accession>
<evidence type="ECO:0000313" key="1">
    <source>
        <dbReference type="EMBL" id="MBB3987936.1"/>
    </source>
</evidence>
<dbReference type="RefSeq" id="WP_183969378.1">
    <property type="nucleotide sequence ID" value="NZ_BAABBZ010000055.1"/>
</dbReference>